<sequence length="55" mass="6437">TCWLRWNQLVLPLKLLLVIMSLLVLIPGLLILAFKPVGSDQKKSILFYWTGWFCF</sequence>
<dbReference type="Proteomes" id="UP001434883">
    <property type="component" value="Unassembled WGS sequence"/>
</dbReference>
<keyword evidence="1" id="KW-1133">Transmembrane helix</keyword>
<keyword evidence="3" id="KW-1185">Reference proteome</keyword>
<evidence type="ECO:0000256" key="1">
    <source>
        <dbReference type="SAM" id="Phobius"/>
    </source>
</evidence>
<proteinExistence type="predicted"/>
<gene>
    <name evidence="2" type="ORF">XENOCAPTIV_020433</name>
</gene>
<comment type="caution">
    <text evidence="2">The sequence shown here is derived from an EMBL/GenBank/DDBJ whole genome shotgun (WGS) entry which is preliminary data.</text>
</comment>
<feature type="non-terminal residue" evidence="2">
    <location>
        <position position="1"/>
    </location>
</feature>
<keyword evidence="1" id="KW-0472">Membrane</keyword>
<keyword evidence="1" id="KW-0812">Transmembrane</keyword>
<name>A0ABV0S994_9TELE</name>
<protein>
    <submittedName>
        <fullName evidence="2">Uncharacterized protein</fullName>
    </submittedName>
</protein>
<organism evidence="2 3">
    <name type="scientific">Xenoophorus captivus</name>
    <dbReference type="NCBI Taxonomy" id="1517983"/>
    <lineage>
        <taxon>Eukaryota</taxon>
        <taxon>Metazoa</taxon>
        <taxon>Chordata</taxon>
        <taxon>Craniata</taxon>
        <taxon>Vertebrata</taxon>
        <taxon>Euteleostomi</taxon>
        <taxon>Actinopterygii</taxon>
        <taxon>Neopterygii</taxon>
        <taxon>Teleostei</taxon>
        <taxon>Neoteleostei</taxon>
        <taxon>Acanthomorphata</taxon>
        <taxon>Ovalentaria</taxon>
        <taxon>Atherinomorphae</taxon>
        <taxon>Cyprinodontiformes</taxon>
        <taxon>Goodeidae</taxon>
        <taxon>Xenoophorus</taxon>
    </lineage>
</organism>
<evidence type="ECO:0000313" key="2">
    <source>
        <dbReference type="EMBL" id="MEQ2216686.1"/>
    </source>
</evidence>
<reference evidence="2 3" key="1">
    <citation type="submission" date="2021-06" db="EMBL/GenBank/DDBJ databases">
        <authorList>
            <person name="Palmer J.M."/>
        </authorList>
    </citation>
    <scope>NUCLEOTIDE SEQUENCE [LARGE SCALE GENOMIC DNA]</scope>
    <source>
        <strain evidence="2 3">XC_2019</strain>
        <tissue evidence="2">Muscle</tissue>
    </source>
</reference>
<evidence type="ECO:0000313" key="3">
    <source>
        <dbReference type="Proteomes" id="UP001434883"/>
    </source>
</evidence>
<dbReference type="EMBL" id="JAHRIN010071626">
    <property type="protein sequence ID" value="MEQ2216686.1"/>
    <property type="molecule type" value="Genomic_DNA"/>
</dbReference>
<accession>A0ABV0S994</accession>
<feature type="transmembrane region" description="Helical" evidence="1">
    <location>
        <begin position="15"/>
        <end position="34"/>
    </location>
</feature>